<protein>
    <recommendedName>
        <fullName evidence="7">Sec-independent protein translocase protein TatC</fullName>
    </recommendedName>
</protein>
<dbReference type="Pfam" id="PF00902">
    <property type="entry name" value="TatC"/>
    <property type="match status" value="1"/>
</dbReference>
<evidence type="ECO:0000256" key="4">
    <source>
        <dbReference type="ARBA" id="ARBA00022989"/>
    </source>
</evidence>
<comment type="caution">
    <text evidence="8">The sequence shown here is derived from an EMBL/GenBank/DDBJ whole genome shotgun (WGS) entry which is preliminary data.</text>
</comment>
<keyword evidence="6 7" id="KW-0472">Membrane</keyword>
<dbReference type="PANTHER" id="PTHR30371:SF0">
    <property type="entry name" value="SEC-INDEPENDENT PROTEIN TRANSLOCASE PROTEIN TATC, CHLOROPLASTIC-RELATED"/>
    <property type="match status" value="1"/>
</dbReference>
<evidence type="ECO:0000256" key="7">
    <source>
        <dbReference type="HAMAP-Rule" id="MF_00902"/>
    </source>
</evidence>
<evidence type="ECO:0000313" key="8">
    <source>
        <dbReference type="EMBL" id="TQM61402.1"/>
    </source>
</evidence>
<keyword evidence="9" id="KW-1185">Reference proteome</keyword>
<feature type="transmembrane region" description="Helical" evidence="7">
    <location>
        <begin position="119"/>
        <end position="141"/>
    </location>
</feature>
<dbReference type="GO" id="GO:0009977">
    <property type="term" value="F:proton motive force dependent protein transmembrane transporter activity"/>
    <property type="evidence" value="ECO:0007669"/>
    <property type="project" value="TreeGrafter"/>
</dbReference>
<evidence type="ECO:0000256" key="2">
    <source>
        <dbReference type="ARBA" id="ARBA00022692"/>
    </source>
</evidence>
<feature type="transmembrane region" description="Helical" evidence="7">
    <location>
        <begin position="168"/>
        <end position="192"/>
    </location>
</feature>
<keyword evidence="5 7" id="KW-0811">Translocation</keyword>
<comment type="function">
    <text evidence="7">Part of the twin-arginine translocation (Tat) system that transports large folded proteins containing a characteristic twin-arginine motif in their signal peptide across membranes. Together with TatB, TatC is part of a receptor directly interacting with Tat signal peptides.</text>
</comment>
<proteinExistence type="inferred from homology"/>
<dbReference type="PRINTS" id="PR01840">
    <property type="entry name" value="TATCFAMILY"/>
</dbReference>
<evidence type="ECO:0000256" key="3">
    <source>
        <dbReference type="ARBA" id="ARBA00022927"/>
    </source>
</evidence>
<feature type="transmembrane region" description="Helical" evidence="7">
    <location>
        <begin position="228"/>
        <end position="247"/>
    </location>
</feature>
<keyword evidence="4 7" id="KW-1133">Transmembrane helix</keyword>
<evidence type="ECO:0000256" key="6">
    <source>
        <dbReference type="ARBA" id="ARBA00023136"/>
    </source>
</evidence>
<organism evidence="8 9">
    <name type="scientific">Klugiella xanthotipulae</name>
    <dbReference type="NCBI Taxonomy" id="244735"/>
    <lineage>
        <taxon>Bacteria</taxon>
        <taxon>Bacillati</taxon>
        <taxon>Actinomycetota</taxon>
        <taxon>Actinomycetes</taxon>
        <taxon>Micrococcales</taxon>
        <taxon>Microbacteriaceae</taxon>
        <taxon>Klugiella</taxon>
    </lineage>
</organism>
<keyword evidence="7" id="KW-1003">Cell membrane</keyword>
<keyword evidence="3 7" id="KW-0653">Protein transport</keyword>
<keyword evidence="7" id="KW-0813">Transport</keyword>
<comment type="subunit">
    <text evidence="7">The Tat system comprises two distinct complexes: a TatABC complex, containing multiple copies of TatA, TatB and TatC subunits, and a separate TatA complex, containing only TatA subunits. Substrates initially bind to the TatABC complex, which probably triggers association of the separate TatA complex to form the active translocon.</text>
</comment>
<dbReference type="HAMAP" id="MF_00902">
    <property type="entry name" value="TatC"/>
    <property type="match status" value="1"/>
</dbReference>
<sequence length="268" mass="29899">MASSPKGKKKSPDGRMSLGAHLVELRKRLFRIAIAVILGMVVGWLLSDFVWGQLRQPILDISRIQNRDAQINYTDITSAFDLKLQISLVIGIIVSSPVWLYQIWAFLAPGLTGKEKRYGVFFVIAAIPLFFAGCYAGWYVLPNIVRLMTSFAPAEDAAFISARTYFDFALRLVVVVGVAFVVPVLLVLLNFVGILSARSIIKSWRMAILIIIMFTAIATPAADVMSMFFLAVPMVVLYFLSAGITYLHDRRVKKKQDAILSEYENLAL</sequence>
<dbReference type="GO" id="GO:0043953">
    <property type="term" value="P:protein transport by the Tat complex"/>
    <property type="evidence" value="ECO:0007669"/>
    <property type="project" value="UniProtKB-UniRule"/>
</dbReference>
<dbReference type="AlphaFoldDB" id="A0A543HSU3"/>
<keyword evidence="2 7" id="KW-0812">Transmembrane</keyword>
<dbReference type="NCBIfam" id="TIGR00945">
    <property type="entry name" value="tatC"/>
    <property type="match status" value="1"/>
</dbReference>
<dbReference type="InterPro" id="IPR002033">
    <property type="entry name" value="TatC"/>
</dbReference>
<accession>A0A543HSU3</accession>
<feature type="transmembrane region" description="Helical" evidence="7">
    <location>
        <begin position="29"/>
        <end position="47"/>
    </location>
</feature>
<dbReference type="EMBL" id="VFPN01000003">
    <property type="protein sequence ID" value="TQM61402.1"/>
    <property type="molecule type" value="Genomic_DNA"/>
</dbReference>
<evidence type="ECO:0000313" key="9">
    <source>
        <dbReference type="Proteomes" id="UP000318331"/>
    </source>
</evidence>
<reference evidence="8 9" key="1">
    <citation type="submission" date="2019-06" db="EMBL/GenBank/DDBJ databases">
        <title>Sequencing the genomes of 1000 actinobacteria strains.</title>
        <authorList>
            <person name="Klenk H.-P."/>
        </authorList>
    </citation>
    <scope>NUCLEOTIDE SEQUENCE [LARGE SCALE GENOMIC DNA]</scope>
    <source>
        <strain evidence="8 9">DSM 18031</strain>
    </source>
</reference>
<dbReference type="GO" id="GO:0033281">
    <property type="term" value="C:TAT protein transport complex"/>
    <property type="evidence" value="ECO:0007669"/>
    <property type="project" value="UniProtKB-UniRule"/>
</dbReference>
<feature type="transmembrane region" description="Helical" evidence="7">
    <location>
        <begin position="204"/>
        <end position="222"/>
    </location>
</feature>
<dbReference type="Proteomes" id="UP000318331">
    <property type="component" value="Unassembled WGS sequence"/>
</dbReference>
<comment type="subcellular location">
    <subcellularLocation>
        <location evidence="7">Cell membrane</location>
        <topology evidence="7">Multi-pass membrane protein</topology>
    </subcellularLocation>
    <subcellularLocation>
        <location evidence="1">Membrane</location>
        <topology evidence="1">Multi-pass membrane protein</topology>
    </subcellularLocation>
</comment>
<evidence type="ECO:0000256" key="1">
    <source>
        <dbReference type="ARBA" id="ARBA00004141"/>
    </source>
</evidence>
<dbReference type="PANTHER" id="PTHR30371">
    <property type="entry name" value="SEC-INDEPENDENT PROTEIN TRANSLOCASE PROTEIN TATC"/>
    <property type="match status" value="1"/>
</dbReference>
<name>A0A543HSU3_9MICO</name>
<dbReference type="GO" id="GO:0065002">
    <property type="term" value="P:intracellular protein transmembrane transport"/>
    <property type="evidence" value="ECO:0007669"/>
    <property type="project" value="TreeGrafter"/>
</dbReference>
<comment type="similarity">
    <text evidence="7">Belongs to the TatC family.</text>
</comment>
<gene>
    <name evidence="7" type="primary">tatC</name>
    <name evidence="8" type="ORF">FB466_2355</name>
</gene>
<feature type="transmembrane region" description="Helical" evidence="7">
    <location>
        <begin position="86"/>
        <end position="107"/>
    </location>
</feature>
<evidence type="ECO:0000256" key="5">
    <source>
        <dbReference type="ARBA" id="ARBA00023010"/>
    </source>
</evidence>